<feature type="compositionally biased region" description="Basic and acidic residues" evidence="1">
    <location>
        <begin position="48"/>
        <end position="58"/>
    </location>
</feature>
<name>W1NRL5_AMBTC</name>
<feature type="region of interest" description="Disordered" evidence="1">
    <location>
        <begin position="40"/>
        <end position="81"/>
    </location>
</feature>
<evidence type="ECO:0000313" key="2">
    <source>
        <dbReference type="EMBL" id="ERM98178.1"/>
    </source>
</evidence>
<dbReference type="AlphaFoldDB" id="W1NRL5"/>
<dbReference type="EMBL" id="KI395483">
    <property type="protein sequence ID" value="ERM98178.1"/>
    <property type="molecule type" value="Genomic_DNA"/>
</dbReference>
<dbReference type="Gramene" id="ERM98178">
    <property type="protein sequence ID" value="ERM98178"/>
    <property type="gene ID" value="AMTR_s00095p00123210"/>
</dbReference>
<keyword evidence="3" id="KW-1185">Reference proteome</keyword>
<organism evidence="2 3">
    <name type="scientific">Amborella trichopoda</name>
    <dbReference type="NCBI Taxonomy" id="13333"/>
    <lineage>
        <taxon>Eukaryota</taxon>
        <taxon>Viridiplantae</taxon>
        <taxon>Streptophyta</taxon>
        <taxon>Embryophyta</taxon>
        <taxon>Tracheophyta</taxon>
        <taxon>Spermatophyta</taxon>
        <taxon>Magnoliopsida</taxon>
        <taxon>Amborellales</taxon>
        <taxon>Amborellaceae</taxon>
        <taxon>Amborella</taxon>
    </lineage>
</organism>
<proteinExistence type="predicted"/>
<gene>
    <name evidence="2" type="ORF">AMTR_s00095p00123210</name>
</gene>
<protein>
    <submittedName>
        <fullName evidence="2">Uncharacterized protein</fullName>
    </submittedName>
</protein>
<sequence>MTLSYDGEIAGDSDSEVEGVQPLQVLLATDGMDVTEELKVGEGGTEGMLRDGSNDRGRQIVGENGEVGENKDLGDRERAGEDNKIKEMFSDLGASFDVTIGQVL</sequence>
<dbReference type="Proteomes" id="UP000017836">
    <property type="component" value="Unassembled WGS sequence"/>
</dbReference>
<evidence type="ECO:0000256" key="1">
    <source>
        <dbReference type="SAM" id="MobiDB-lite"/>
    </source>
</evidence>
<evidence type="ECO:0000313" key="3">
    <source>
        <dbReference type="Proteomes" id="UP000017836"/>
    </source>
</evidence>
<dbReference type="HOGENOM" id="CLU_2253757_0_0_1"/>
<accession>W1NRL5</accession>
<feature type="compositionally biased region" description="Basic and acidic residues" evidence="1">
    <location>
        <begin position="68"/>
        <end position="81"/>
    </location>
</feature>
<reference evidence="3" key="1">
    <citation type="journal article" date="2013" name="Science">
        <title>The Amborella genome and the evolution of flowering plants.</title>
        <authorList>
            <consortium name="Amborella Genome Project"/>
        </authorList>
    </citation>
    <scope>NUCLEOTIDE SEQUENCE [LARGE SCALE GENOMIC DNA]</scope>
</reference>